<dbReference type="Pfam" id="PF12441">
    <property type="entry name" value="CopG_antitoxin"/>
    <property type="match status" value="1"/>
</dbReference>
<name>A0A3B0VIP1_9ZZZZ</name>
<dbReference type="EMBL" id="UOEU01001089">
    <property type="protein sequence ID" value="VAW43468.1"/>
    <property type="molecule type" value="Genomic_DNA"/>
</dbReference>
<reference evidence="1" key="1">
    <citation type="submission" date="2018-06" db="EMBL/GenBank/DDBJ databases">
        <authorList>
            <person name="Zhirakovskaya E."/>
        </authorList>
    </citation>
    <scope>NUCLEOTIDE SEQUENCE</scope>
</reference>
<dbReference type="AlphaFoldDB" id="A0A3B0VIP1"/>
<proteinExistence type="predicted"/>
<organism evidence="1">
    <name type="scientific">hydrothermal vent metagenome</name>
    <dbReference type="NCBI Taxonomy" id="652676"/>
    <lineage>
        <taxon>unclassified sequences</taxon>
        <taxon>metagenomes</taxon>
        <taxon>ecological metagenomes</taxon>
    </lineage>
</organism>
<gene>
    <name evidence="1" type="ORF">MNBD_CHLOROFLEXI01-545</name>
</gene>
<evidence type="ECO:0008006" key="2">
    <source>
        <dbReference type="Google" id="ProtNLM"/>
    </source>
</evidence>
<protein>
    <recommendedName>
        <fullName evidence="2">Antitoxin</fullName>
    </recommendedName>
</protein>
<evidence type="ECO:0000313" key="1">
    <source>
        <dbReference type="EMBL" id="VAW43468.1"/>
    </source>
</evidence>
<sequence length="96" mass="10790">MTNSNYLDNEERDLEIALDTVDVSALSKPDKQVQNKFKTAASTFAKKEAKMNIRIDPLELEAIKKQAANEGLKYQTFIKSVLHKYITGQLVEKSSG</sequence>
<dbReference type="InterPro" id="IPR022148">
    <property type="entry name" value="CopG_antitoxin"/>
</dbReference>
<accession>A0A3B0VIP1</accession>